<dbReference type="SMART" id="SM00829">
    <property type="entry name" value="PKS_ER"/>
    <property type="match status" value="1"/>
</dbReference>
<dbReference type="InterPro" id="IPR011032">
    <property type="entry name" value="GroES-like_sf"/>
</dbReference>
<accession>A0ABN3SUK9</accession>
<reference evidence="4 5" key="1">
    <citation type="journal article" date="2019" name="Int. J. Syst. Evol. Microbiol.">
        <title>The Global Catalogue of Microorganisms (GCM) 10K type strain sequencing project: providing services to taxonomists for standard genome sequencing and annotation.</title>
        <authorList>
            <consortium name="The Broad Institute Genomics Platform"/>
            <consortium name="The Broad Institute Genome Sequencing Center for Infectious Disease"/>
            <person name="Wu L."/>
            <person name="Ma J."/>
        </authorList>
    </citation>
    <scope>NUCLEOTIDE SEQUENCE [LARGE SCALE GENOMIC DNA]</scope>
    <source>
        <strain evidence="4 5">JCM 16374</strain>
    </source>
</reference>
<keyword evidence="1" id="KW-0560">Oxidoreductase</keyword>
<dbReference type="PROSITE" id="PS00059">
    <property type="entry name" value="ADH_ZINC"/>
    <property type="match status" value="1"/>
</dbReference>
<dbReference type="Gene3D" id="3.90.180.10">
    <property type="entry name" value="Medium-chain alcohol dehydrogenases, catalytic domain"/>
    <property type="match status" value="1"/>
</dbReference>
<keyword evidence="5" id="KW-1185">Reference proteome</keyword>
<feature type="domain" description="Enoyl reductase (ER)" evidence="3">
    <location>
        <begin position="9"/>
        <end position="346"/>
    </location>
</feature>
<dbReference type="Proteomes" id="UP001500994">
    <property type="component" value="Unassembled WGS sequence"/>
</dbReference>
<comment type="cofactor">
    <cofactor evidence="2">
        <name>Zn(2+)</name>
        <dbReference type="ChEBI" id="CHEBI:29105"/>
    </cofactor>
</comment>
<dbReference type="PANTHER" id="PTHR43189:SF1">
    <property type="entry name" value="ZINC-TYPE ALCOHOL DEHYDROGENASE-LIKE PROTEIN C1198.01"/>
    <property type="match status" value="1"/>
</dbReference>
<dbReference type="PANTHER" id="PTHR43189">
    <property type="entry name" value="ZINC-TYPE ALCOHOL DEHYDROGENASE-LIKE PROTEIN C1198.01-RELATED"/>
    <property type="match status" value="1"/>
</dbReference>
<dbReference type="InterPro" id="IPR036291">
    <property type="entry name" value="NAD(P)-bd_dom_sf"/>
</dbReference>
<dbReference type="InterPro" id="IPR013149">
    <property type="entry name" value="ADH-like_C"/>
</dbReference>
<gene>
    <name evidence="4" type="ORF">GCM10009864_69700</name>
</gene>
<evidence type="ECO:0000313" key="4">
    <source>
        <dbReference type="EMBL" id="GAA2686185.1"/>
    </source>
</evidence>
<organism evidence="4 5">
    <name type="scientific">Streptomyces lunalinharesii</name>
    <dbReference type="NCBI Taxonomy" id="333384"/>
    <lineage>
        <taxon>Bacteria</taxon>
        <taxon>Bacillati</taxon>
        <taxon>Actinomycetota</taxon>
        <taxon>Actinomycetes</taxon>
        <taxon>Kitasatosporales</taxon>
        <taxon>Streptomycetaceae</taxon>
        <taxon>Streptomyces</taxon>
    </lineage>
</organism>
<sequence length="365" mass="38270">MRAVQYLDGAFTLTDVPELPPLGPRQLRIAVAACGICGSDLTVSKDPCRFVEVVEGADYPLAQFDPRRPVVLGHEFAGTVAETGVEVTDFAVGDRVAGLGIATDTSTGIPKIIGYSNAYHGAFGEYITVDGGWARHVPEGLSLEHAALAEPLHVGEMHVQRSGLTPTDSALVIGCGTIGLGAIIAAKARGARTVIASEPSPKRRELAAEMGADHVVDPTRQDPVALWNALVADGAAGDGTLIAYECSGRAGMLNALLHQLPHDSRIQVLAAPFADETIIPVVGQLRRITVNFGQGPTDRAYEIVLQRLADGEIDADALITGRVGLEGVADAFAALRDPEAHVKIMVLPRRTAGGLASHHARTADS</sequence>
<comment type="similarity">
    <text evidence="2">Belongs to the zinc-containing alcohol dehydrogenase family.</text>
</comment>
<dbReference type="SUPFAM" id="SSF51735">
    <property type="entry name" value="NAD(P)-binding Rossmann-fold domains"/>
    <property type="match status" value="1"/>
</dbReference>
<name>A0ABN3SUK9_9ACTN</name>
<protein>
    <submittedName>
        <fullName evidence="4">Zinc-binding dehydrogenase</fullName>
    </submittedName>
</protein>
<dbReference type="RefSeq" id="WP_344583324.1">
    <property type="nucleotide sequence ID" value="NZ_BAAARK010000038.1"/>
</dbReference>
<dbReference type="InterPro" id="IPR013154">
    <property type="entry name" value="ADH-like_N"/>
</dbReference>
<dbReference type="InterPro" id="IPR020843">
    <property type="entry name" value="ER"/>
</dbReference>
<proteinExistence type="inferred from homology"/>
<dbReference type="EMBL" id="BAAARK010000038">
    <property type="protein sequence ID" value="GAA2686185.1"/>
    <property type="molecule type" value="Genomic_DNA"/>
</dbReference>
<keyword evidence="2" id="KW-0479">Metal-binding</keyword>
<comment type="caution">
    <text evidence="4">The sequence shown here is derived from an EMBL/GenBank/DDBJ whole genome shotgun (WGS) entry which is preliminary data.</text>
</comment>
<dbReference type="Pfam" id="PF00107">
    <property type="entry name" value="ADH_zinc_N"/>
    <property type="match status" value="1"/>
</dbReference>
<dbReference type="Pfam" id="PF08240">
    <property type="entry name" value="ADH_N"/>
    <property type="match status" value="1"/>
</dbReference>
<evidence type="ECO:0000313" key="5">
    <source>
        <dbReference type="Proteomes" id="UP001500994"/>
    </source>
</evidence>
<evidence type="ECO:0000256" key="1">
    <source>
        <dbReference type="ARBA" id="ARBA00023002"/>
    </source>
</evidence>
<evidence type="ECO:0000256" key="2">
    <source>
        <dbReference type="RuleBase" id="RU361277"/>
    </source>
</evidence>
<dbReference type="InterPro" id="IPR002328">
    <property type="entry name" value="ADH_Zn_CS"/>
</dbReference>
<dbReference type="SUPFAM" id="SSF50129">
    <property type="entry name" value="GroES-like"/>
    <property type="match status" value="1"/>
</dbReference>
<dbReference type="Gene3D" id="3.40.50.720">
    <property type="entry name" value="NAD(P)-binding Rossmann-like Domain"/>
    <property type="match status" value="1"/>
</dbReference>
<evidence type="ECO:0000259" key="3">
    <source>
        <dbReference type="SMART" id="SM00829"/>
    </source>
</evidence>
<keyword evidence="2" id="KW-0862">Zinc</keyword>